<feature type="compositionally biased region" description="Basic and acidic residues" evidence="1">
    <location>
        <begin position="151"/>
        <end position="178"/>
    </location>
</feature>
<sequence length="204" mass="23657">MIRNIADASEQYHNAVNACREVFAAAEREFVEPKGVKAHIEEARRLYAELGDEASAVKEVDNARQWLIGIAGKFLRGAVEFFGDRIYELSYMSLDRDIVENMQARLREYEEAVRVGEASSFEVRLTAYKKLATVVNGARTEQQRRIEHREKLAQERAEREQHERRRRREEEAEADRVRAKQQQEAAEAAAREERAKQFDELFGA</sequence>
<dbReference type="EMBL" id="MFEH01000001">
    <property type="protein sequence ID" value="OGE74196.1"/>
    <property type="molecule type" value="Genomic_DNA"/>
</dbReference>
<evidence type="ECO:0000256" key="1">
    <source>
        <dbReference type="SAM" id="MobiDB-lite"/>
    </source>
</evidence>
<dbReference type="STRING" id="1817821.A2717_01455"/>
<feature type="region of interest" description="Disordered" evidence="1">
    <location>
        <begin position="151"/>
        <end position="204"/>
    </location>
</feature>
<name>A0A1F5N946_9BACT</name>
<gene>
    <name evidence="2" type="ORF">A2717_01455</name>
</gene>
<protein>
    <submittedName>
        <fullName evidence="2">Uncharacterized protein</fullName>
    </submittedName>
</protein>
<reference evidence="2 3" key="1">
    <citation type="journal article" date="2016" name="Nat. Commun.">
        <title>Thousands of microbial genomes shed light on interconnected biogeochemical processes in an aquifer system.</title>
        <authorList>
            <person name="Anantharaman K."/>
            <person name="Brown C.T."/>
            <person name="Hug L.A."/>
            <person name="Sharon I."/>
            <person name="Castelle C.J."/>
            <person name="Probst A.J."/>
            <person name="Thomas B.C."/>
            <person name="Singh A."/>
            <person name="Wilkins M.J."/>
            <person name="Karaoz U."/>
            <person name="Brodie E.L."/>
            <person name="Williams K.H."/>
            <person name="Hubbard S.S."/>
            <person name="Banfield J.F."/>
        </authorList>
    </citation>
    <scope>NUCLEOTIDE SEQUENCE [LARGE SCALE GENOMIC DNA]</scope>
</reference>
<evidence type="ECO:0000313" key="2">
    <source>
        <dbReference type="EMBL" id="OGE74196.1"/>
    </source>
</evidence>
<evidence type="ECO:0000313" key="3">
    <source>
        <dbReference type="Proteomes" id="UP000177610"/>
    </source>
</evidence>
<dbReference type="AlphaFoldDB" id="A0A1F5N946"/>
<accession>A0A1F5N946</accession>
<proteinExistence type="predicted"/>
<dbReference type="Proteomes" id="UP000177610">
    <property type="component" value="Unassembled WGS sequence"/>
</dbReference>
<feature type="compositionally biased region" description="Basic and acidic residues" evidence="1">
    <location>
        <begin position="189"/>
        <end position="204"/>
    </location>
</feature>
<comment type="caution">
    <text evidence="2">The sequence shown here is derived from an EMBL/GenBank/DDBJ whole genome shotgun (WGS) entry which is preliminary data.</text>
</comment>
<organism evidence="2 3">
    <name type="scientific">Candidatus Doudnabacteria bacterium RIFCSPHIGHO2_01_FULL_41_86</name>
    <dbReference type="NCBI Taxonomy" id="1817821"/>
    <lineage>
        <taxon>Bacteria</taxon>
        <taxon>Candidatus Doudnaibacteriota</taxon>
    </lineage>
</organism>